<dbReference type="AlphaFoldDB" id="A0A6J8D7Y1"/>
<evidence type="ECO:0000313" key="1">
    <source>
        <dbReference type="EMBL" id="CAC5404808.1"/>
    </source>
</evidence>
<evidence type="ECO:0000313" key="2">
    <source>
        <dbReference type="Proteomes" id="UP000507470"/>
    </source>
</evidence>
<accession>A0A6J8D7Y1</accession>
<sequence>MKSDSSEWDGEGPFKCVVSVDGSWAHVGYCARNGFVSVISIDTGKVLDYVTLSMNVKDVNSGNVREKQTQENSFHGLLNMRNTKEEPQHQYCPEDESSWCKWQTDKVLGISSYRPLKNPLIPVLVEMPKPVFEKLSSLQLLKGTEKCVTQNQNESLHHVIWSYLPKGEYHSPSEKQLGVALAVGHFNEGMNNYNSKLFDEMNLKIEKNNKLL</sequence>
<keyword evidence="2" id="KW-1185">Reference proteome</keyword>
<name>A0A6J8D7Y1_MYTCO</name>
<reference evidence="1 2" key="1">
    <citation type="submission" date="2020-06" db="EMBL/GenBank/DDBJ databases">
        <authorList>
            <person name="Li R."/>
            <person name="Bekaert M."/>
        </authorList>
    </citation>
    <scope>NUCLEOTIDE SEQUENCE [LARGE SCALE GENOMIC DNA]</scope>
    <source>
        <strain evidence="2">wild</strain>
    </source>
</reference>
<protein>
    <submittedName>
        <fullName evidence="1">Uncharacterized protein</fullName>
    </submittedName>
</protein>
<organism evidence="1 2">
    <name type="scientific">Mytilus coruscus</name>
    <name type="common">Sea mussel</name>
    <dbReference type="NCBI Taxonomy" id="42192"/>
    <lineage>
        <taxon>Eukaryota</taxon>
        <taxon>Metazoa</taxon>
        <taxon>Spiralia</taxon>
        <taxon>Lophotrochozoa</taxon>
        <taxon>Mollusca</taxon>
        <taxon>Bivalvia</taxon>
        <taxon>Autobranchia</taxon>
        <taxon>Pteriomorphia</taxon>
        <taxon>Mytilida</taxon>
        <taxon>Mytiloidea</taxon>
        <taxon>Mytilidae</taxon>
        <taxon>Mytilinae</taxon>
        <taxon>Mytilus</taxon>
    </lineage>
</organism>
<proteinExistence type="predicted"/>
<dbReference type="Proteomes" id="UP000507470">
    <property type="component" value="Unassembled WGS sequence"/>
</dbReference>
<gene>
    <name evidence="1" type="ORF">MCOR_38558</name>
</gene>
<dbReference type="OrthoDB" id="421276at2759"/>
<dbReference type="EMBL" id="CACVKT020007046">
    <property type="protein sequence ID" value="CAC5404808.1"/>
    <property type="molecule type" value="Genomic_DNA"/>
</dbReference>